<dbReference type="InterPro" id="IPR014746">
    <property type="entry name" value="Gln_synth/guanido_kin_cat_dom"/>
</dbReference>
<evidence type="ECO:0000256" key="3">
    <source>
        <dbReference type="ARBA" id="ARBA00022842"/>
    </source>
</evidence>
<dbReference type="PANTHER" id="PTHR43785">
    <property type="entry name" value="GAMMA-GLUTAMYLPUTRESCINE SYNTHETASE"/>
    <property type="match status" value="1"/>
</dbReference>
<comment type="cofactor">
    <cofactor evidence="1">
        <name>Mg(2+)</name>
        <dbReference type="ChEBI" id="CHEBI:18420"/>
    </cofactor>
</comment>
<keyword evidence="2" id="KW-0436">Ligase</keyword>
<dbReference type="AlphaFoldDB" id="A0A221KGC0"/>
<dbReference type="InterPro" id="IPR008146">
    <property type="entry name" value="Gln_synth_cat_dom"/>
</dbReference>
<sequence>MVLTSPLPTDVCDPLLSYQEHRLQTHGIHTLLAQFTDVFGVPKGKYVPVTQLRTLLHQGVGFSGASVSGTGLPRSGPRAELYARGDIDGIQLMPWQPGYARVVCSGYVAGEAFDACPRQTLQRAEAALAARGWTLKTGIEPEFFLLKHQAGRWQAADAADQLDKPSYDLKSLPRQADFLHALRSALESWGLDVLQIDHEDAPGQYEVNFAFDQALRSADHLLGFKLAAHALAEARGMVCSWMPKPFADQPGSGQHFHVSLWAPAPQGFGSVNLFEPADGEDDAGTGLSALGRQFVAGVLAHSAALCALAAPTVNSYKRLAAGASRSGTSWAPATAHHGPNNRTCTVRTLPGRFEWRLPDASANPYLVTAGLIAAGLDGIDRQLDPGPACTADLYTQPDLHAPPLPASLGEALAALAQDDVVQRALGATLSAEFLRLKRAEWQEFQHHVSDWERARYAAAF</sequence>
<dbReference type="GO" id="GO:0006542">
    <property type="term" value="P:glutamine biosynthetic process"/>
    <property type="evidence" value="ECO:0007669"/>
    <property type="project" value="InterPro"/>
</dbReference>
<organism evidence="7 8">
    <name type="scientific">Vitreoscilla filiformis</name>
    <dbReference type="NCBI Taxonomy" id="63"/>
    <lineage>
        <taxon>Bacteria</taxon>
        <taxon>Pseudomonadati</taxon>
        <taxon>Pseudomonadota</taxon>
        <taxon>Betaproteobacteria</taxon>
        <taxon>Neisseriales</taxon>
        <taxon>Neisseriaceae</taxon>
        <taxon>Vitreoscilla</taxon>
    </lineage>
</organism>
<dbReference type="KEGG" id="vff:VITFI_CDS2201"/>
<evidence type="ECO:0000256" key="5">
    <source>
        <dbReference type="RuleBase" id="RU000384"/>
    </source>
</evidence>
<dbReference type="Gene3D" id="3.10.20.70">
    <property type="entry name" value="Glutamine synthetase, N-terminal domain"/>
    <property type="match status" value="1"/>
</dbReference>
<name>A0A221KGC0_VITFI</name>
<dbReference type="EMBL" id="CP022423">
    <property type="protein sequence ID" value="ASM77979.1"/>
    <property type="molecule type" value="Genomic_DNA"/>
</dbReference>
<dbReference type="Proteomes" id="UP000199729">
    <property type="component" value="Chromosome"/>
</dbReference>
<dbReference type="Pfam" id="PF00120">
    <property type="entry name" value="Gln-synt_C"/>
    <property type="match status" value="1"/>
</dbReference>
<evidence type="ECO:0000313" key="8">
    <source>
        <dbReference type="Proteomes" id="UP000199729"/>
    </source>
</evidence>
<evidence type="ECO:0000256" key="4">
    <source>
        <dbReference type="PROSITE-ProRule" id="PRU01331"/>
    </source>
</evidence>
<reference evidence="7 8" key="1">
    <citation type="submission" date="2017-07" db="EMBL/GenBank/DDBJ databases">
        <title>Complete Genome Sequence of the cosmetic ferment Vitreoscilla filiformis (ATCC15551).</title>
        <authorList>
            <person name="Contreras S."/>
            <person name="Sagory-Zalkind P."/>
            <person name="Blanquart H."/>
            <person name="Iltis A."/>
            <person name="Morand S.C."/>
        </authorList>
    </citation>
    <scope>NUCLEOTIDE SEQUENCE [LARGE SCALE GENOMIC DNA]</scope>
    <source>
        <strain evidence="7 8">ATCC 15551</strain>
    </source>
</reference>
<dbReference type="PANTHER" id="PTHR43785:SF14">
    <property type="entry name" value="GLUTAMINE SYNTHETASE"/>
    <property type="match status" value="1"/>
</dbReference>
<evidence type="ECO:0000259" key="6">
    <source>
        <dbReference type="PROSITE" id="PS51987"/>
    </source>
</evidence>
<proteinExistence type="inferred from homology"/>
<dbReference type="PROSITE" id="PS51987">
    <property type="entry name" value="GS_CATALYTIC"/>
    <property type="match status" value="1"/>
</dbReference>
<evidence type="ECO:0000313" key="7">
    <source>
        <dbReference type="EMBL" id="ASM77979.1"/>
    </source>
</evidence>
<feature type="domain" description="GS catalytic" evidence="6">
    <location>
        <begin position="117"/>
        <end position="460"/>
    </location>
</feature>
<dbReference type="GO" id="GO:0004356">
    <property type="term" value="F:glutamine synthetase activity"/>
    <property type="evidence" value="ECO:0007669"/>
    <property type="project" value="InterPro"/>
</dbReference>
<dbReference type="NCBIfam" id="TIGR03105">
    <property type="entry name" value="gln_synth_III"/>
    <property type="match status" value="1"/>
</dbReference>
<dbReference type="InterPro" id="IPR027303">
    <property type="entry name" value="Gln_synth_gly_rich_site"/>
</dbReference>
<protein>
    <submittedName>
        <fullName evidence="7">Glutamine synthetase</fullName>
    </submittedName>
</protein>
<keyword evidence="3" id="KW-0460">Magnesium</keyword>
<dbReference type="SUPFAM" id="SSF54368">
    <property type="entry name" value="Glutamine synthetase, N-terminal domain"/>
    <property type="match status" value="1"/>
</dbReference>
<comment type="similarity">
    <text evidence="4 5">Belongs to the glutamine synthetase family.</text>
</comment>
<dbReference type="Gene3D" id="3.30.590.10">
    <property type="entry name" value="Glutamine synthetase/guanido kinase, catalytic domain"/>
    <property type="match status" value="1"/>
</dbReference>
<dbReference type="PROSITE" id="PS00181">
    <property type="entry name" value="GLNA_ATP"/>
    <property type="match status" value="1"/>
</dbReference>
<dbReference type="InterPro" id="IPR036651">
    <property type="entry name" value="Gln_synt_N_sf"/>
</dbReference>
<evidence type="ECO:0000256" key="1">
    <source>
        <dbReference type="ARBA" id="ARBA00001946"/>
    </source>
</evidence>
<dbReference type="InterPro" id="IPR017536">
    <property type="entry name" value="Glutamine_synthetase_typeIII"/>
</dbReference>
<keyword evidence="8" id="KW-1185">Reference proteome</keyword>
<dbReference type="SMART" id="SM01230">
    <property type="entry name" value="Gln-synt_C"/>
    <property type="match status" value="1"/>
</dbReference>
<accession>A0A221KGC0</accession>
<dbReference type="SUPFAM" id="SSF55931">
    <property type="entry name" value="Glutamine synthetase/guanido kinase"/>
    <property type="match status" value="1"/>
</dbReference>
<gene>
    <name evidence="7" type="ORF">VITFI_CDS2201</name>
</gene>
<evidence type="ECO:0000256" key="2">
    <source>
        <dbReference type="ARBA" id="ARBA00022598"/>
    </source>
</evidence>
<dbReference type="RefSeq" id="WP_198301429.1">
    <property type="nucleotide sequence ID" value="NZ_CP022423.1"/>
</dbReference>